<evidence type="ECO:0000256" key="1">
    <source>
        <dbReference type="ARBA" id="ARBA00022527"/>
    </source>
</evidence>
<dbReference type="EMBL" id="GIBP01005950">
    <property type="protein sequence ID" value="NDV34919.1"/>
    <property type="molecule type" value="Transcribed_RNA"/>
</dbReference>
<evidence type="ECO:0000256" key="5">
    <source>
        <dbReference type="ARBA" id="ARBA00022840"/>
    </source>
</evidence>
<dbReference type="FunFam" id="3.30.200.20:FF:000042">
    <property type="entry name" value="Aurora kinase A"/>
    <property type="match status" value="1"/>
</dbReference>
<proteinExistence type="inferred from homology"/>
<evidence type="ECO:0000256" key="4">
    <source>
        <dbReference type="ARBA" id="ARBA00022777"/>
    </source>
</evidence>
<dbReference type="PROSITE" id="PS50011">
    <property type="entry name" value="PROTEIN_KINASE_DOM"/>
    <property type="match status" value="1"/>
</dbReference>
<sequence>MKVIEKKYLNSKKNLIYQLRREVEIQARLRHPNILRLYGYFHDSSRVYLVLEFAPQGGLYQLLRTNGTFPAAVAATYVRDVAKALVYLHANEVIHRDIKPENLLLDAKGVVKLADFGWSVKMDPEVRRQTFCGTLDYLPPEIVEDKPHDKAVDIWSMGILIYEFLVGSPPFQSDEMDETYQKISECKITFPENMDPLAKDLIQKLLQTEPGKRPTLQTLLQHPWILQNASKQTPTIPTQIERK</sequence>
<dbReference type="Pfam" id="PF00069">
    <property type="entry name" value="Pkinase"/>
    <property type="match status" value="1"/>
</dbReference>
<keyword evidence="5 9" id="KW-0067">ATP-binding</keyword>
<dbReference type="SMART" id="SM00220">
    <property type="entry name" value="S_TKc"/>
    <property type="match status" value="1"/>
</dbReference>
<evidence type="ECO:0000256" key="11">
    <source>
        <dbReference type="RuleBase" id="RU367134"/>
    </source>
</evidence>
<dbReference type="Gene3D" id="1.10.510.10">
    <property type="entry name" value="Transferase(Phosphotransferase) domain 1"/>
    <property type="match status" value="1"/>
</dbReference>
<evidence type="ECO:0000256" key="7">
    <source>
        <dbReference type="ARBA" id="ARBA00048679"/>
    </source>
</evidence>
<feature type="domain" description="Protein kinase" evidence="12">
    <location>
        <begin position="1"/>
        <end position="225"/>
    </location>
</feature>
<dbReference type="SUPFAM" id="SSF56112">
    <property type="entry name" value="Protein kinase-like (PK-like)"/>
    <property type="match status" value="1"/>
</dbReference>
<name>A0A6B2LD11_9EUKA</name>
<keyword evidence="3 9" id="KW-0547">Nucleotide-binding</keyword>
<feature type="binding site" evidence="9">
    <location>
        <begin position="101"/>
        <end position="102"/>
    </location>
    <ligand>
        <name>ATP</name>
        <dbReference type="ChEBI" id="CHEBI:30616"/>
    </ligand>
</feature>
<evidence type="ECO:0000256" key="6">
    <source>
        <dbReference type="ARBA" id="ARBA00047899"/>
    </source>
</evidence>
<evidence type="ECO:0000256" key="10">
    <source>
        <dbReference type="PIRSR" id="PIRSR630616-3"/>
    </source>
</evidence>
<evidence type="ECO:0000313" key="13">
    <source>
        <dbReference type="EMBL" id="NDV34919.1"/>
    </source>
</evidence>
<protein>
    <recommendedName>
        <fullName evidence="11">Aurora kinase</fullName>
        <ecNumber evidence="11">2.7.11.1</ecNumber>
    </recommendedName>
</protein>
<feature type="cross-link" description="Glycyl lysine isopeptide (Lys-Gly) (interchain with G-Cter in SUMO2)" evidence="10">
    <location>
        <position position="99"/>
    </location>
</feature>
<keyword evidence="2 11" id="KW-0808">Transferase</keyword>
<feature type="binding site" evidence="9">
    <location>
        <position position="115"/>
    </location>
    <ligand>
        <name>ATP</name>
        <dbReference type="ChEBI" id="CHEBI:30616"/>
    </ligand>
</feature>
<evidence type="ECO:0000256" key="8">
    <source>
        <dbReference type="PIRSR" id="PIRSR630616-1"/>
    </source>
</evidence>
<feature type="binding site" evidence="9">
    <location>
        <begin position="52"/>
        <end position="54"/>
    </location>
    <ligand>
        <name>ATP</name>
        <dbReference type="ChEBI" id="CHEBI:30616"/>
    </ligand>
</feature>
<evidence type="ECO:0000259" key="12">
    <source>
        <dbReference type="PROSITE" id="PS50011"/>
    </source>
</evidence>
<dbReference type="InterPro" id="IPR011009">
    <property type="entry name" value="Kinase-like_dom_sf"/>
</dbReference>
<dbReference type="InterPro" id="IPR030616">
    <property type="entry name" value="Aur-like"/>
</dbReference>
<dbReference type="EC" id="2.7.11.1" evidence="11"/>
<dbReference type="GO" id="GO:0005524">
    <property type="term" value="F:ATP binding"/>
    <property type="evidence" value="ECO:0007669"/>
    <property type="project" value="UniProtKB-UniRule"/>
</dbReference>
<dbReference type="PIRSF" id="PIRSF000654">
    <property type="entry name" value="Integrin-linked_kinase"/>
    <property type="match status" value="1"/>
</dbReference>
<comment type="similarity">
    <text evidence="11">Belongs to the protein kinase superfamily. Ser/Thr protein kinase family. Aurora subfamily.</text>
</comment>
<feature type="active site" description="Proton acceptor" evidence="8">
    <location>
        <position position="97"/>
    </location>
</feature>
<dbReference type="PANTHER" id="PTHR24350">
    <property type="entry name" value="SERINE/THREONINE-PROTEIN KINASE IAL-RELATED"/>
    <property type="match status" value="1"/>
</dbReference>
<accession>A0A6B2LD11</accession>
<dbReference type="GO" id="GO:0004674">
    <property type="term" value="F:protein serine/threonine kinase activity"/>
    <property type="evidence" value="ECO:0007669"/>
    <property type="project" value="UniProtKB-KW"/>
</dbReference>
<comment type="catalytic activity">
    <reaction evidence="6 11">
        <text>L-threonyl-[protein] + ATP = O-phospho-L-threonyl-[protein] + ADP + H(+)</text>
        <dbReference type="Rhea" id="RHEA:46608"/>
        <dbReference type="Rhea" id="RHEA-COMP:11060"/>
        <dbReference type="Rhea" id="RHEA-COMP:11605"/>
        <dbReference type="ChEBI" id="CHEBI:15378"/>
        <dbReference type="ChEBI" id="CHEBI:30013"/>
        <dbReference type="ChEBI" id="CHEBI:30616"/>
        <dbReference type="ChEBI" id="CHEBI:61977"/>
        <dbReference type="ChEBI" id="CHEBI:456216"/>
        <dbReference type="EC" id="2.7.11.1"/>
    </reaction>
</comment>
<evidence type="ECO:0000256" key="2">
    <source>
        <dbReference type="ARBA" id="ARBA00022679"/>
    </source>
</evidence>
<evidence type="ECO:0000256" key="9">
    <source>
        <dbReference type="PIRSR" id="PIRSR630616-2"/>
    </source>
</evidence>
<dbReference type="FunFam" id="1.10.510.10:FF:000235">
    <property type="entry name" value="Serine/threonine-protein kinase ark1"/>
    <property type="match status" value="1"/>
</dbReference>
<dbReference type="InterPro" id="IPR008271">
    <property type="entry name" value="Ser/Thr_kinase_AS"/>
</dbReference>
<dbReference type="AlphaFoldDB" id="A0A6B2LD11"/>
<comment type="catalytic activity">
    <reaction evidence="7 11">
        <text>L-seryl-[protein] + ATP = O-phospho-L-seryl-[protein] + ADP + H(+)</text>
        <dbReference type="Rhea" id="RHEA:17989"/>
        <dbReference type="Rhea" id="RHEA-COMP:9863"/>
        <dbReference type="Rhea" id="RHEA-COMP:11604"/>
        <dbReference type="ChEBI" id="CHEBI:15378"/>
        <dbReference type="ChEBI" id="CHEBI:29999"/>
        <dbReference type="ChEBI" id="CHEBI:30616"/>
        <dbReference type="ChEBI" id="CHEBI:83421"/>
        <dbReference type="ChEBI" id="CHEBI:456216"/>
        <dbReference type="EC" id="2.7.11.1"/>
    </reaction>
</comment>
<organism evidence="13">
    <name type="scientific">Arcella intermedia</name>
    <dbReference type="NCBI Taxonomy" id="1963864"/>
    <lineage>
        <taxon>Eukaryota</taxon>
        <taxon>Amoebozoa</taxon>
        <taxon>Tubulinea</taxon>
        <taxon>Elardia</taxon>
        <taxon>Arcellinida</taxon>
        <taxon>Sphaerothecina</taxon>
        <taxon>Arcellidae</taxon>
        <taxon>Arcella</taxon>
    </lineage>
</organism>
<dbReference type="PROSITE" id="PS00108">
    <property type="entry name" value="PROTEIN_KINASE_ST"/>
    <property type="match status" value="1"/>
</dbReference>
<dbReference type="InterPro" id="IPR000719">
    <property type="entry name" value="Prot_kinase_dom"/>
</dbReference>
<feature type="binding site" evidence="9">
    <location>
        <position position="2"/>
    </location>
    <ligand>
        <name>ATP</name>
        <dbReference type="ChEBI" id="CHEBI:30616"/>
    </ligand>
</feature>
<evidence type="ECO:0000256" key="3">
    <source>
        <dbReference type="ARBA" id="ARBA00022741"/>
    </source>
</evidence>
<keyword evidence="4 11" id="KW-0418">Kinase</keyword>
<keyword evidence="1 11" id="KW-0723">Serine/threonine-protein kinase</keyword>
<dbReference type="CDD" id="cd14007">
    <property type="entry name" value="STKc_Aurora"/>
    <property type="match status" value="1"/>
</dbReference>
<reference evidence="13" key="1">
    <citation type="journal article" date="2020" name="J. Eukaryot. Microbiol.">
        <title>De novo Sequencing, Assembly and Annotation of the Transcriptome for the Free-Living Testate Amoeba Arcella intermedia.</title>
        <authorList>
            <person name="Ribeiro G.M."/>
            <person name="Porfirio-Sousa A.L."/>
            <person name="Maurer-Alcala X.X."/>
            <person name="Katz L.A."/>
            <person name="Lahr D.J.G."/>
        </authorList>
    </citation>
    <scope>NUCLEOTIDE SEQUENCE</scope>
</reference>